<dbReference type="Proteomes" id="UP001218412">
    <property type="component" value="Chromosome"/>
</dbReference>
<evidence type="ECO:0000313" key="5">
    <source>
        <dbReference type="Proteomes" id="UP001218412"/>
    </source>
</evidence>
<sequence>MIRQSTAAIAACAMFALPALAEEMKYTADLSGASEVPANESAATGSADVTVDTEAKTVSWTVSVQDLTGEPTAAHIHGPAGEDENAPPVIDMSDSIMEGSADITDEQIGELQDGQYYVNVHTEEYPDGEIRGQLAAAE</sequence>
<keyword evidence="5" id="KW-1185">Reference proteome</keyword>
<dbReference type="RefSeq" id="WP_272858987.1">
    <property type="nucleotide sequence ID" value="NZ_CP067134.1"/>
</dbReference>
<keyword evidence="2" id="KW-0732">Signal</keyword>
<evidence type="ECO:0000313" key="4">
    <source>
        <dbReference type="EMBL" id="WCR10898.1"/>
    </source>
</evidence>
<feature type="signal peptide" evidence="2">
    <location>
        <begin position="1"/>
        <end position="21"/>
    </location>
</feature>
<name>A0ABY7SWP6_9RHOB</name>
<evidence type="ECO:0000259" key="3">
    <source>
        <dbReference type="PROSITE" id="PS50933"/>
    </source>
</evidence>
<feature type="chain" id="PRO_5046959120" evidence="2">
    <location>
        <begin position="22"/>
        <end position="138"/>
    </location>
</feature>
<dbReference type="EMBL" id="CP067134">
    <property type="protein sequence ID" value="WCR10898.1"/>
    <property type="molecule type" value="Genomic_DNA"/>
</dbReference>
<gene>
    <name evidence="4" type="ORF">JHW45_00270</name>
</gene>
<feature type="domain" description="CHRD" evidence="3">
    <location>
        <begin position="22"/>
        <end position="138"/>
    </location>
</feature>
<dbReference type="InterPro" id="IPR010895">
    <property type="entry name" value="CHRD"/>
</dbReference>
<dbReference type="Pfam" id="PF07452">
    <property type="entry name" value="CHRD"/>
    <property type="match status" value="1"/>
</dbReference>
<dbReference type="PROSITE" id="PS50933">
    <property type="entry name" value="CHRD"/>
    <property type="match status" value="1"/>
</dbReference>
<feature type="region of interest" description="Disordered" evidence="1">
    <location>
        <begin position="72"/>
        <end position="92"/>
    </location>
</feature>
<evidence type="ECO:0000256" key="1">
    <source>
        <dbReference type="SAM" id="MobiDB-lite"/>
    </source>
</evidence>
<proteinExistence type="predicted"/>
<organism evidence="4 5">
    <name type="scientific">Paracoccus stylophorae</name>
    <dbReference type="NCBI Taxonomy" id="659350"/>
    <lineage>
        <taxon>Bacteria</taxon>
        <taxon>Pseudomonadati</taxon>
        <taxon>Pseudomonadota</taxon>
        <taxon>Alphaproteobacteria</taxon>
        <taxon>Rhodobacterales</taxon>
        <taxon>Paracoccaceae</taxon>
        <taxon>Paracoccus</taxon>
    </lineage>
</organism>
<reference evidence="4 5" key="1">
    <citation type="submission" date="2021-01" db="EMBL/GenBank/DDBJ databases">
        <title>Biogeographic distribution of Paracoccus.</title>
        <authorList>
            <person name="Hollensteiner J."/>
            <person name="Leineberger J."/>
            <person name="Brinkhoff T."/>
            <person name="Daniel R."/>
        </authorList>
    </citation>
    <scope>NUCLEOTIDE SEQUENCE [LARGE SCALE GENOMIC DNA]</scope>
    <source>
        <strain evidence="4 5">LMG25392</strain>
    </source>
</reference>
<accession>A0ABY7SWP6</accession>
<evidence type="ECO:0000256" key="2">
    <source>
        <dbReference type="SAM" id="SignalP"/>
    </source>
</evidence>
<dbReference type="SMART" id="SM00754">
    <property type="entry name" value="CHRD"/>
    <property type="match status" value="1"/>
</dbReference>
<protein>
    <submittedName>
        <fullName evidence="4">CHRD domain-containing protein</fullName>
    </submittedName>
</protein>